<dbReference type="PANTHER" id="PTHR30069:SF29">
    <property type="entry name" value="HEMOGLOBIN AND HEMOGLOBIN-HAPTOGLOBIN-BINDING PROTEIN 1-RELATED"/>
    <property type="match status" value="1"/>
</dbReference>
<keyword evidence="2 8" id="KW-0813">Transport</keyword>
<reference evidence="11 12" key="1">
    <citation type="submission" date="2018-05" db="EMBL/GenBank/DDBJ databases">
        <title>Marinifilum breve JC075T sp. nov., a marine bacterium isolated from Yongle Blue Hole in the South China Sea.</title>
        <authorList>
            <person name="Fu T."/>
        </authorList>
    </citation>
    <scope>NUCLEOTIDE SEQUENCE [LARGE SCALE GENOMIC DNA]</scope>
    <source>
        <strain evidence="11 12">JC075</strain>
    </source>
</reference>
<dbReference type="PANTHER" id="PTHR30069">
    <property type="entry name" value="TONB-DEPENDENT OUTER MEMBRANE RECEPTOR"/>
    <property type="match status" value="1"/>
</dbReference>
<dbReference type="InterPro" id="IPR023996">
    <property type="entry name" value="TonB-dep_OMP_SusC/RagA"/>
</dbReference>
<dbReference type="NCBIfam" id="TIGR04056">
    <property type="entry name" value="OMP_RagA_SusC"/>
    <property type="match status" value="1"/>
</dbReference>
<dbReference type="Pfam" id="PF07715">
    <property type="entry name" value="Plug"/>
    <property type="match status" value="1"/>
</dbReference>
<dbReference type="InterPro" id="IPR008969">
    <property type="entry name" value="CarboxyPept-like_regulatory"/>
</dbReference>
<evidence type="ECO:0000256" key="1">
    <source>
        <dbReference type="ARBA" id="ARBA00004571"/>
    </source>
</evidence>
<evidence type="ECO:0000256" key="2">
    <source>
        <dbReference type="ARBA" id="ARBA00022448"/>
    </source>
</evidence>
<keyword evidence="3 8" id="KW-1134">Transmembrane beta strand</keyword>
<evidence type="ECO:0000313" key="11">
    <source>
        <dbReference type="EMBL" id="PXX98064.1"/>
    </source>
</evidence>
<evidence type="ECO:0000256" key="6">
    <source>
        <dbReference type="ARBA" id="ARBA00023136"/>
    </source>
</evidence>
<protein>
    <submittedName>
        <fullName evidence="11">SusC/RagA family protein</fullName>
    </submittedName>
</protein>
<evidence type="ECO:0000259" key="10">
    <source>
        <dbReference type="Pfam" id="PF07715"/>
    </source>
</evidence>
<evidence type="ECO:0000256" key="8">
    <source>
        <dbReference type="PROSITE-ProRule" id="PRU01360"/>
    </source>
</evidence>
<dbReference type="Proteomes" id="UP000248079">
    <property type="component" value="Unassembled WGS sequence"/>
</dbReference>
<evidence type="ECO:0000256" key="5">
    <source>
        <dbReference type="ARBA" id="ARBA00022729"/>
    </source>
</evidence>
<proteinExistence type="inferred from homology"/>
<dbReference type="PROSITE" id="PS52016">
    <property type="entry name" value="TONB_DEPENDENT_REC_3"/>
    <property type="match status" value="1"/>
</dbReference>
<comment type="subcellular location">
    <subcellularLocation>
        <location evidence="1 8">Cell outer membrane</location>
        <topology evidence="1 8">Multi-pass membrane protein</topology>
    </subcellularLocation>
</comment>
<gene>
    <name evidence="11" type="ORF">DF185_17195</name>
</gene>
<keyword evidence="6 8" id="KW-0472">Membrane</keyword>
<keyword evidence="5 9" id="KW-0732">Signal</keyword>
<dbReference type="SUPFAM" id="SSF56935">
    <property type="entry name" value="Porins"/>
    <property type="match status" value="1"/>
</dbReference>
<dbReference type="InterPro" id="IPR012910">
    <property type="entry name" value="Plug_dom"/>
</dbReference>
<keyword evidence="7 8" id="KW-0998">Cell outer membrane</keyword>
<dbReference type="GO" id="GO:0044718">
    <property type="term" value="P:siderophore transmembrane transport"/>
    <property type="evidence" value="ECO:0007669"/>
    <property type="project" value="TreeGrafter"/>
</dbReference>
<dbReference type="Gene3D" id="2.40.170.20">
    <property type="entry name" value="TonB-dependent receptor, beta-barrel domain"/>
    <property type="match status" value="1"/>
</dbReference>
<evidence type="ECO:0000256" key="3">
    <source>
        <dbReference type="ARBA" id="ARBA00022452"/>
    </source>
</evidence>
<dbReference type="GO" id="GO:0015344">
    <property type="term" value="F:siderophore uptake transmembrane transporter activity"/>
    <property type="evidence" value="ECO:0007669"/>
    <property type="project" value="TreeGrafter"/>
</dbReference>
<feature type="domain" description="TonB-dependent receptor plug" evidence="10">
    <location>
        <begin position="112"/>
        <end position="216"/>
    </location>
</feature>
<dbReference type="Gene3D" id="2.60.40.1120">
    <property type="entry name" value="Carboxypeptidase-like, regulatory domain"/>
    <property type="match status" value="1"/>
</dbReference>
<evidence type="ECO:0000256" key="9">
    <source>
        <dbReference type="SAM" id="SignalP"/>
    </source>
</evidence>
<name>A0A2V3ZUZ7_9BACT</name>
<sequence>MKKTVVLIVMALFCLQAFAQNNAITGIVTSGEDGTPIPFASVVVKGTTVGTSTDFDGKYSIEAQKDATLVFSMIGFATQEIFVGDQTVVNVILMTETTGLEEVVVVGYGTQKKRDVTGAVTVLGAKTIEEIKPVRAEQALQGTTSGVVVSSSSGAPGAGLDIRIRGISTNGDASPVVIIDGYEGSLETLSPDDIESITVLKDAQAAIYGTVGANGVVLVTTKTGRKNTAPAIRFNSSVGIQETSRKLPVLNATEYAVLLNEAYAANGEDLPFTNISNLGKGTNWQNEVFSTAPIYKNDVSLSGGSDNVVYSLSASDLDQKGIVGKDKSGYKRNTARMNLGIDLSDKLKFKSSVIYTFLRRRSINENGLGSVLFNALNMPSTMPVYNEDGSFFLAPNSLGNEVINPLAQIDNTYNIYKSNRLSGSFSMEYTYSPQLKATARIGFNTGSSKEKSFAKEISYGGKVFDNARSSVFQARDNFNDYTFDAFVTYDNTFLEKHHVTATVGTTVYKNWGDHLDATGFDVPNNSWEFADISLTEGTSEAKTNNSWDYDDRRLSYFARLQYDYEGKYLLSGMFRRDASTKFGPDESVGYFNSATAGWVISDEDFMSDLDFIDFIKLRASYGFLGSDKIDPNKFLSLMDGEATYIFNGQLVNGRAIGALPNNTIKWEESEQFDIGLDVKLLNNKIDINADYFVKTTNDLLVAGVPVSGILGVSGAGAAGPTINAGEVRNRGFEFALGYRGKIGEDLVFKVNYNMTTLNNEVTKVNNGTGFIEAGEFSVGQPSPTRMAVGQPIGSFFGYKTDGLFQNMAEVNAHPSQIALGAEAQPGDLRYVDTNNDGVINADDRTYIGNPIPDVTMGLNLSINYKNFDFSAYAYASLGNDKLRNYERSNVNVNKLSTNLERWTGEGTSNSVPRLTTGATANQVISDYYVEDASFLRIQNVQLGYTLPENITSKLKIEKLRFYGSVSNLYTFTDYTGYDPAASNGDPITSGIDYGFYPAARTFTFGLNLNF</sequence>
<dbReference type="InterPro" id="IPR039426">
    <property type="entry name" value="TonB-dep_rcpt-like"/>
</dbReference>
<accession>A0A2V3ZUZ7</accession>
<keyword evidence="12" id="KW-1185">Reference proteome</keyword>
<feature type="chain" id="PRO_5015936031" evidence="9">
    <location>
        <begin position="20"/>
        <end position="1010"/>
    </location>
</feature>
<comment type="caution">
    <text evidence="11">The sequence shown here is derived from an EMBL/GenBank/DDBJ whole genome shotgun (WGS) entry which is preliminary data.</text>
</comment>
<dbReference type="AlphaFoldDB" id="A0A2V3ZUZ7"/>
<dbReference type="RefSeq" id="WP_110361994.1">
    <property type="nucleotide sequence ID" value="NZ_QFLI01000008.1"/>
</dbReference>
<dbReference type="InterPro" id="IPR037066">
    <property type="entry name" value="Plug_dom_sf"/>
</dbReference>
<keyword evidence="4 8" id="KW-0812">Transmembrane</keyword>
<evidence type="ECO:0000256" key="7">
    <source>
        <dbReference type="ARBA" id="ARBA00023237"/>
    </source>
</evidence>
<dbReference type="Gene3D" id="2.170.130.10">
    <property type="entry name" value="TonB-dependent receptor, plug domain"/>
    <property type="match status" value="1"/>
</dbReference>
<organism evidence="11 12">
    <name type="scientific">Marinifilum breve</name>
    <dbReference type="NCBI Taxonomy" id="2184082"/>
    <lineage>
        <taxon>Bacteria</taxon>
        <taxon>Pseudomonadati</taxon>
        <taxon>Bacteroidota</taxon>
        <taxon>Bacteroidia</taxon>
        <taxon>Marinilabiliales</taxon>
        <taxon>Marinifilaceae</taxon>
    </lineage>
</organism>
<dbReference type="InterPro" id="IPR036942">
    <property type="entry name" value="Beta-barrel_TonB_sf"/>
</dbReference>
<dbReference type="SUPFAM" id="SSF49464">
    <property type="entry name" value="Carboxypeptidase regulatory domain-like"/>
    <property type="match status" value="1"/>
</dbReference>
<dbReference type="OrthoDB" id="1109428at2"/>
<dbReference type="GO" id="GO:0009279">
    <property type="term" value="C:cell outer membrane"/>
    <property type="evidence" value="ECO:0007669"/>
    <property type="project" value="UniProtKB-SubCell"/>
</dbReference>
<dbReference type="InterPro" id="IPR023997">
    <property type="entry name" value="TonB-dep_OMP_SusC/RagA_CS"/>
</dbReference>
<feature type="signal peptide" evidence="9">
    <location>
        <begin position="1"/>
        <end position="19"/>
    </location>
</feature>
<evidence type="ECO:0000256" key="4">
    <source>
        <dbReference type="ARBA" id="ARBA00022692"/>
    </source>
</evidence>
<dbReference type="NCBIfam" id="TIGR04057">
    <property type="entry name" value="SusC_RagA_signa"/>
    <property type="match status" value="1"/>
</dbReference>
<dbReference type="EMBL" id="QFLI01000008">
    <property type="protein sequence ID" value="PXX98064.1"/>
    <property type="molecule type" value="Genomic_DNA"/>
</dbReference>
<dbReference type="Pfam" id="PF13715">
    <property type="entry name" value="CarbopepD_reg_2"/>
    <property type="match status" value="1"/>
</dbReference>
<comment type="similarity">
    <text evidence="8">Belongs to the TonB-dependent receptor family.</text>
</comment>
<evidence type="ECO:0000313" key="12">
    <source>
        <dbReference type="Proteomes" id="UP000248079"/>
    </source>
</evidence>